<keyword evidence="4 7" id="KW-0560">Oxidoreductase</keyword>
<evidence type="ECO:0000256" key="3">
    <source>
        <dbReference type="ARBA" id="ARBA00022723"/>
    </source>
</evidence>
<dbReference type="Pfam" id="PF02777">
    <property type="entry name" value="Sod_Fe_C"/>
    <property type="match status" value="1"/>
</dbReference>
<evidence type="ECO:0000259" key="8">
    <source>
        <dbReference type="Pfam" id="PF00081"/>
    </source>
</evidence>
<feature type="domain" description="Manganese/iron superoxide dismutase N-terminal" evidence="8">
    <location>
        <begin position="32"/>
        <end position="110"/>
    </location>
</feature>
<organism evidence="10 11">
    <name type="scientific">Coccomyxa viridis</name>
    <dbReference type="NCBI Taxonomy" id="1274662"/>
    <lineage>
        <taxon>Eukaryota</taxon>
        <taxon>Viridiplantae</taxon>
        <taxon>Chlorophyta</taxon>
        <taxon>core chlorophytes</taxon>
        <taxon>Trebouxiophyceae</taxon>
        <taxon>Trebouxiophyceae incertae sedis</taxon>
        <taxon>Coccomyxaceae</taxon>
        <taxon>Coccomyxa</taxon>
    </lineage>
</organism>
<dbReference type="FunFam" id="1.10.287.990:FF:000001">
    <property type="entry name" value="Superoxide dismutase"/>
    <property type="match status" value="1"/>
</dbReference>
<dbReference type="SUPFAM" id="SSF54719">
    <property type="entry name" value="Fe,Mn superoxide dismutase (SOD), C-terminal domain"/>
    <property type="match status" value="1"/>
</dbReference>
<feature type="binding site" evidence="6">
    <location>
        <position position="55"/>
    </location>
    <ligand>
        <name>Mn(2+)</name>
        <dbReference type="ChEBI" id="CHEBI:29035"/>
    </ligand>
</feature>
<evidence type="ECO:0000313" key="10">
    <source>
        <dbReference type="EMBL" id="CAK0786052.1"/>
    </source>
</evidence>
<dbReference type="AlphaFoldDB" id="A0AAV1IH97"/>
<dbReference type="InterPro" id="IPR036324">
    <property type="entry name" value="Mn/Fe_SOD_N_sf"/>
</dbReference>
<dbReference type="InterPro" id="IPR019832">
    <property type="entry name" value="Mn/Fe_SOD_C"/>
</dbReference>
<dbReference type="InterPro" id="IPR036314">
    <property type="entry name" value="SOD_C_sf"/>
</dbReference>
<feature type="binding site" evidence="6">
    <location>
        <position position="192"/>
    </location>
    <ligand>
        <name>Mn(2+)</name>
        <dbReference type="ChEBI" id="CHEBI:29035"/>
    </ligand>
</feature>
<comment type="caution">
    <text evidence="10">The sequence shown here is derived from an EMBL/GenBank/DDBJ whole genome shotgun (WGS) entry which is preliminary data.</text>
</comment>
<feature type="domain" description="Manganese/iron superoxide dismutase C-terminal" evidence="9">
    <location>
        <begin position="119"/>
        <end position="221"/>
    </location>
</feature>
<evidence type="ECO:0000259" key="9">
    <source>
        <dbReference type="Pfam" id="PF02777"/>
    </source>
</evidence>
<sequence length="228" mass="25558">MALQVCLRRGSAKLAESHHACCAQARNASSLQLPELPYDYSALEPVISGETMELHHSKHHQAYVNGYNAAYEKFQEAEGKQDVATMISLQPALKFNGGGHVNHSMFWKNLTPPDKYEPPSGDLEKQIEKDFGSLDKLVAEFNPKTVAIQGSGWGWLGWSKSLNKLMYASTPNQDPLVLQGLTPVLGIDVWEHAYYKQYNNLRPKYLENIWKVVNWKDVSDRLAAAKSG</sequence>
<protein>
    <recommendedName>
        <fullName evidence="2 7">Superoxide dismutase</fullName>
        <ecNumber evidence="2 7">1.15.1.1</ecNumber>
    </recommendedName>
</protein>
<reference evidence="10 11" key="1">
    <citation type="submission" date="2023-10" db="EMBL/GenBank/DDBJ databases">
        <authorList>
            <person name="Maclean D."/>
            <person name="Macfadyen A."/>
        </authorList>
    </citation>
    <scope>NUCLEOTIDE SEQUENCE [LARGE SCALE GENOMIC DNA]</scope>
</reference>
<dbReference type="GO" id="GO:0005739">
    <property type="term" value="C:mitochondrion"/>
    <property type="evidence" value="ECO:0007669"/>
    <property type="project" value="TreeGrafter"/>
</dbReference>
<gene>
    <name evidence="10" type="ORF">CVIRNUC_009265</name>
</gene>
<evidence type="ECO:0000256" key="7">
    <source>
        <dbReference type="RuleBase" id="RU000414"/>
    </source>
</evidence>
<evidence type="ECO:0000256" key="5">
    <source>
        <dbReference type="ARBA" id="ARBA00049204"/>
    </source>
</evidence>
<dbReference type="PIRSF" id="PIRSF000349">
    <property type="entry name" value="SODismutase"/>
    <property type="match status" value="1"/>
</dbReference>
<evidence type="ECO:0000313" key="11">
    <source>
        <dbReference type="Proteomes" id="UP001314263"/>
    </source>
</evidence>
<feature type="binding site" evidence="6">
    <location>
        <position position="103"/>
    </location>
    <ligand>
        <name>Mn(2+)</name>
        <dbReference type="ChEBI" id="CHEBI:29035"/>
    </ligand>
</feature>
<accession>A0AAV1IH97</accession>
<dbReference type="Gene3D" id="3.55.40.20">
    <property type="entry name" value="Iron/manganese superoxide dismutase, C-terminal domain"/>
    <property type="match status" value="1"/>
</dbReference>
<dbReference type="EC" id="1.15.1.1" evidence="2 7"/>
<dbReference type="InterPro" id="IPR050265">
    <property type="entry name" value="Fe/Mn_Superoxide_Dismutase"/>
</dbReference>
<evidence type="ECO:0000256" key="1">
    <source>
        <dbReference type="ARBA" id="ARBA00008714"/>
    </source>
</evidence>
<dbReference type="GO" id="GO:0004784">
    <property type="term" value="F:superoxide dismutase activity"/>
    <property type="evidence" value="ECO:0007669"/>
    <property type="project" value="UniProtKB-EC"/>
</dbReference>
<comment type="similarity">
    <text evidence="1 7">Belongs to the iron/manganese superoxide dismutase family.</text>
</comment>
<dbReference type="PANTHER" id="PTHR11404:SF6">
    <property type="entry name" value="SUPEROXIDE DISMUTASE [MN], MITOCHONDRIAL"/>
    <property type="match status" value="1"/>
</dbReference>
<comment type="catalytic activity">
    <reaction evidence="5 7">
        <text>2 superoxide + 2 H(+) = H2O2 + O2</text>
        <dbReference type="Rhea" id="RHEA:20696"/>
        <dbReference type="ChEBI" id="CHEBI:15378"/>
        <dbReference type="ChEBI" id="CHEBI:15379"/>
        <dbReference type="ChEBI" id="CHEBI:16240"/>
        <dbReference type="ChEBI" id="CHEBI:18421"/>
        <dbReference type="EC" id="1.15.1.1"/>
    </reaction>
</comment>
<evidence type="ECO:0000256" key="4">
    <source>
        <dbReference type="ARBA" id="ARBA00023002"/>
    </source>
</evidence>
<dbReference type="PROSITE" id="PS00088">
    <property type="entry name" value="SOD_MN"/>
    <property type="match status" value="1"/>
</dbReference>
<dbReference type="InterPro" id="IPR001189">
    <property type="entry name" value="Mn/Fe_SOD"/>
</dbReference>
<dbReference type="EMBL" id="CAUYUE010000013">
    <property type="protein sequence ID" value="CAK0786052.1"/>
    <property type="molecule type" value="Genomic_DNA"/>
</dbReference>
<dbReference type="PANTHER" id="PTHR11404">
    <property type="entry name" value="SUPEROXIDE DISMUTASE 2"/>
    <property type="match status" value="1"/>
</dbReference>
<dbReference type="GO" id="GO:0030145">
    <property type="term" value="F:manganese ion binding"/>
    <property type="evidence" value="ECO:0007669"/>
    <property type="project" value="TreeGrafter"/>
</dbReference>
<proteinExistence type="inferred from homology"/>
<dbReference type="PRINTS" id="PR01703">
    <property type="entry name" value="MNSODISMTASE"/>
</dbReference>
<keyword evidence="3 6" id="KW-0479">Metal-binding</keyword>
<dbReference type="InterPro" id="IPR019831">
    <property type="entry name" value="Mn/Fe_SOD_N"/>
</dbReference>
<dbReference type="Proteomes" id="UP001314263">
    <property type="component" value="Unassembled WGS sequence"/>
</dbReference>
<comment type="function">
    <text evidence="7">Destroys radicals which are normally produced within the cells and which are toxic to biological systems.</text>
</comment>
<dbReference type="SUPFAM" id="SSF46609">
    <property type="entry name" value="Fe,Mn superoxide dismutase (SOD), N-terminal domain"/>
    <property type="match status" value="1"/>
</dbReference>
<feature type="binding site" evidence="6">
    <location>
        <position position="188"/>
    </location>
    <ligand>
        <name>Mn(2+)</name>
        <dbReference type="ChEBI" id="CHEBI:29035"/>
    </ligand>
</feature>
<dbReference type="InterPro" id="IPR019833">
    <property type="entry name" value="Mn/Fe_SOD_BS"/>
</dbReference>
<name>A0AAV1IH97_9CHLO</name>
<dbReference type="FunFam" id="3.55.40.20:FF:000004">
    <property type="entry name" value="Superoxide dismutase [Fe]"/>
    <property type="match status" value="1"/>
</dbReference>
<keyword evidence="11" id="KW-1185">Reference proteome</keyword>
<dbReference type="Pfam" id="PF00081">
    <property type="entry name" value="Sod_Fe_N"/>
    <property type="match status" value="1"/>
</dbReference>
<evidence type="ECO:0000256" key="6">
    <source>
        <dbReference type="PIRSR" id="PIRSR000349-1"/>
    </source>
</evidence>
<dbReference type="Gene3D" id="1.10.287.990">
    <property type="entry name" value="Fe,Mn superoxide dismutase (SOD) domain"/>
    <property type="match status" value="1"/>
</dbReference>
<evidence type="ECO:0000256" key="2">
    <source>
        <dbReference type="ARBA" id="ARBA00012682"/>
    </source>
</evidence>